<gene>
    <name evidence="7" type="ORF">S01H1_30896</name>
</gene>
<dbReference type="Pfam" id="PF01649">
    <property type="entry name" value="Ribosomal_S20p"/>
    <property type="match status" value="1"/>
</dbReference>
<dbReference type="PANTHER" id="PTHR33398:SF1">
    <property type="entry name" value="SMALL RIBOSOMAL SUBUNIT PROTEIN BS20C"/>
    <property type="match status" value="1"/>
</dbReference>
<dbReference type="Gene3D" id="1.20.58.110">
    <property type="entry name" value="Ribosomal protein S20"/>
    <property type="match status" value="1"/>
</dbReference>
<dbReference type="PANTHER" id="PTHR33398">
    <property type="entry name" value="30S RIBOSOMAL PROTEIN S20"/>
    <property type="match status" value="1"/>
</dbReference>
<feature type="compositionally biased region" description="Basic residues" evidence="6">
    <location>
        <begin position="67"/>
        <end position="91"/>
    </location>
</feature>
<evidence type="ECO:0008006" key="8">
    <source>
        <dbReference type="Google" id="ProtNLM"/>
    </source>
</evidence>
<accession>X0TI33</accession>
<name>X0TI33_9ZZZZ</name>
<protein>
    <recommendedName>
        <fullName evidence="8">30S ribosomal protein S20</fullName>
    </recommendedName>
</protein>
<dbReference type="GO" id="GO:0015935">
    <property type="term" value="C:small ribosomal subunit"/>
    <property type="evidence" value="ECO:0007669"/>
    <property type="project" value="TreeGrafter"/>
</dbReference>
<sequence length="91" mass="10313">MAHSLSAKKRVRQNVKSRTINRARKSQVKTQIKHFEEALSSGDVEAASEQYRLVVRKLDKTAATSTMHKKTAARKKSRLAKQLNKLKPKKG</sequence>
<evidence type="ECO:0000256" key="3">
    <source>
        <dbReference type="ARBA" id="ARBA00022884"/>
    </source>
</evidence>
<evidence type="ECO:0000256" key="5">
    <source>
        <dbReference type="ARBA" id="ARBA00023274"/>
    </source>
</evidence>
<dbReference type="GO" id="GO:0006412">
    <property type="term" value="P:translation"/>
    <property type="evidence" value="ECO:0007669"/>
    <property type="project" value="InterPro"/>
</dbReference>
<evidence type="ECO:0000313" key="7">
    <source>
        <dbReference type="EMBL" id="GAF86941.1"/>
    </source>
</evidence>
<dbReference type="SUPFAM" id="SSF46992">
    <property type="entry name" value="Ribosomal protein S20"/>
    <property type="match status" value="1"/>
</dbReference>
<dbReference type="GO" id="GO:0003735">
    <property type="term" value="F:structural constituent of ribosome"/>
    <property type="evidence" value="ECO:0007669"/>
    <property type="project" value="InterPro"/>
</dbReference>
<dbReference type="NCBIfam" id="TIGR00029">
    <property type="entry name" value="S20"/>
    <property type="match status" value="1"/>
</dbReference>
<dbReference type="AlphaFoldDB" id="X0TI33"/>
<keyword evidence="5" id="KW-0687">Ribonucleoprotein</keyword>
<dbReference type="InterPro" id="IPR036510">
    <property type="entry name" value="Ribosomal_bS20_sf"/>
</dbReference>
<reference evidence="7" key="1">
    <citation type="journal article" date="2014" name="Front. Microbiol.">
        <title>High frequency of phylogenetically diverse reductive dehalogenase-homologous genes in deep subseafloor sedimentary metagenomes.</title>
        <authorList>
            <person name="Kawai M."/>
            <person name="Futagami T."/>
            <person name="Toyoda A."/>
            <person name="Takaki Y."/>
            <person name="Nishi S."/>
            <person name="Hori S."/>
            <person name="Arai W."/>
            <person name="Tsubouchi T."/>
            <person name="Morono Y."/>
            <person name="Uchiyama I."/>
            <person name="Ito T."/>
            <person name="Fujiyama A."/>
            <person name="Inagaki F."/>
            <person name="Takami H."/>
        </authorList>
    </citation>
    <scope>NUCLEOTIDE SEQUENCE</scope>
    <source>
        <strain evidence="7">Expedition CK06-06</strain>
    </source>
</reference>
<keyword evidence="3" id="KW-0694">RNA-binding</keyword>
<proteinExistence type="inferred from homology"/>
<evidence type="ECO:0000256" key="6">
    <source>
        <dbReference type="SAM" id="MobiDB-lite"/>
    </source>
</evidence>
<keyword evidence="4" id="KW-0689">Ribosomal protein</keyword>
<dbReference type="HAMAP" id="MF_00500">
    <property type="entry name" value="Ribosomal_bS20"/>
    <property type="match status" value="1"/>
</dbReference>
<dbReference type="InterPro" id="IPR002583">
    <property type="entry name" value="Ribosomal_bS20"/>
</dbReference>
<evidence type="ECO:0000256" key="4">
    <source>
        <dbReference type="ARBA" id="ARBA00022980"/>
    </source>
</evidence>
<feature type="region of interest" description="Disordered" evidence="6">
    <location>
        <begin position="64"/>
        <end position="91"/>
    </location>
</feature>
<evidence type="ECO:0000256" key="1">
    <source>
        <dbReference type="ARBA" id="ARBA00007634"/>
    </source>
</evidence>
<dbReference type="EMBL" id="BARS01019042">
    <property type="protein sequence ID" value="GAF86941.1"/>
    <property type="molecule type" value="Genomic_DNA"/>
</dbReference>
<comment type="similarity">
    <text evidence="1">Belongs to the bacterial ribosomal protein bS20 family.</text>
</comment>
<feature type="region of interest" description="Disordered" evidence="6">
    <location>
        <begin position="1"/>
        <end position="26"/>
    </location>
</feature>
<evidence type="ECO:0000256" key="2">
    <source>
        <dbReference type="ARBA" id="ARBA00022730"/>
    </source>
</evidence>
<comment type="caution">
    <text evidence="7">The sequence shown here is derived from an EMBL/GenBank/DDBJ whole genome shotgun (WGS) entry which is preliminary data.</text>
</comment>
<organism evidence="7">
    <name type="scientific">marine sediment metagenome</name>
    <dbReference type="NCBI Taxonomy" id="412755"/>
    <lineage>
        <taxon>unclassified sequences</taxon>
        <taxon>metagenomes</taxon>
        <taxon>ecological metagenomes</taxon>
    </lineage>
</organism>
<dbReference type="GO" id="GO:0070181">
    <property type="term" value="F:small ribosomal subunit rRNA binding"/>
    <property type="evidence" value="ECO:0007669"/>
    <property type="project" value="TreeGrafter"/>
</dbReference>
<keyword evidence="2" id="KW-0699">rRNA-binding</keyword>